<dbReference type="EMBL" id="GGEC01084620">
    <property type="protein sequence ID" value="MBX65104.1"/>
    <property type="molecule type" value="Transcribed_RNA"/>
</dbReference>
<accession>A0A2P2QDY6</accession>
<dbReference type="AlphaFoldDB" id="A0A2P2QDY6"/>
<organism evidence="1">
    <name type="scientific">Rhizophora mucronata</name>
    <name type="common">Asiatic mangrove</name>
    <dbReference type="NCBI Taxonomy" id="61149"/>
    <lineage>
        <taxon>Eukaryota</taxon>
        <taxon>Viridiplantae</taxon>
        <taxon>Streptophyta</taxon>
        <taxon>Embryophyta</taxon>
        <taxon>Tracheophyta</taxon>
        <taxon>Spermatophyta</taxon>
        <taxon>Magnoliopsida</taxon>
        <taxon>eudicotyledons</taxon>
        <taxon>Gunneridae</taxon>
        <taxon>Pentapetalae</taxon>
        <taxon>rosids</taxon>
        <taxon>fabids</taxon>
        <taxon>Malpighiales</taxon>
        <taxon>Rhizophoraceae</taxon>
        <taxon>Rhizophora</taxon>
    </lineage>
</organism>
<proteinExistence type="predicted"/>
<sequence>MKSLCKSADFLLSCFQIDGLVHFLFFTKLYDLVLQSPHGLGTLILCLIACCKVRDNRFTGPIFWRKS</sequence>
<reference evidence="1" key="1">
    <citation type="submission" date="2018-02" db="EMBL/GenBank/DDBJ databases">
        <title>Rhizophora mucronata_Transcriptome.</title>
        <authorList>
            <person name="Meera S.P."/>
            <person name="Sreeshan A."/>
            <person name="Augustine A."/>
        </authorList>
    </citation>
    <scope>NUCLEOTIDE SEQUENCE</scope>
    <source>
        <tissue evidence="1">Leaf</tissue>
    </source>
</reference>
<protein>
    <submittedName>
        <fullName evidence="1">Uncharacterized protein</fullName>
    </submittedName>
</protein>
<name>A0A2P2QDY6_RHIMU</name>
<evidence type="ECO:0000313" key="1">
    <source>
        <dbReference type="EMBL" id="MBX65104.1"/>
    </source>
</evidence>